<feature type="domain" description="Enoyl reductase (ER)" evidence="2">
    <location>
        <begin position="21"/>
        <end position="337"/>
    </location>
</feature>
<dbReference type="Gene3D" id="3.90.180.10">
    <property type="entry name" value="Medium-chain alcohol dehydrogenases, catalytic domain"/>
    <property type="match status" value="1"/>
</dbReference>
<dbReference type="SMART" id="SM00829">
    <property type="entry name" value="PKS_ER"/>
    <property type="match status" value="1"/>
</dbReference>
<evidence type="ECO:0000313" key="3">
    <source>
        <dbReference type="EMBL" id="EHJ61730.1"/>
    </source>
</evidence>
<dbReference type="Gene3D" id="3.40.50.720">
    <property type="entry name" value="NAD(P)-binding Rossmann-like Domain"/>
    <property type="match status" value="1"/>
</dbReference>
<dbReference type="EMBL" id="AGFM01000017">
    <property type="protein sequence ID" value="EHJ61730.1"/>
    <property type="molecule type" value="Genomic_DNA"/>
</dbReference>
<dbReference type="eggNOG" id="COG2130">
    <property type="taxonomic scope" value="Bacteria"/>
</dbReference>
<dbReference type="Pfam" id="PF16884">
    <property type="entry name" value="ADH_N_2"/>
    <property type="match status" value="1"/>
</dbReference>
<sequence length="339" mass="37039">MTIVKNTCWTIQERPIGREVRESDFALEERAVRDLEDGDILLKARMFGFDPTQKSWMSNMAGYAAPTQIGDIMPGRAIAEVVESRDPAFAPGDRVRGHLGWQMHPVVRAAQLEKISPGVNDENALSILGSSGRTAYFGLVHVGMPRPGDVLLVSGAAGAIGSIVGQLGKIAGCRVIGIAGTQEKCDWIVNELGFDGAINYRTDDVAAQLDALCPDGIDIFFDNVGGAILDLALARISYGARVVICGGISNYERDMSKPEDLPGGPKNYLRLTIQNATMKGYLVHYFSDYNKVADARLERWVSEGRLSHRQDIQTGFENIPATFQRIFKGLNIGKQLLRV</sequence>
<evidence type="ECO:0000256" key="1">
    <source>
        <dbReference type="ARBA" id="ARBA00023002"/>
    </source>
</evidence>
<dbReference type="InterPro" id="IPR045010">
    <property type="entry name" value="MDR_fam"/>
</dbReference>
<reference evidence="3 4" key="1">
    <citation type="journal article" date="2012" name="J. Bacteriol.">
        <title>Genome sequence of benzo(a)pyrene-degrading bacterium Novosphingobium pentaromativorans US6-1.</title>
        <authorList>
            <person name="Luo Y.R."/>
            <person name="Kang S.G."/>
            <person name="Kim S.J."/>
            <person name="Kim M.R."/>
            <person name="Li N."/>
            <person name="Lee J.H."/>
            <person name="Kwon K.K."/>
        </authorList>
    </citation>
    <scope>NUCLEOTIDE SEQUENCE [LARGE SCALE GENOMIC DNA]</scope>
    <source>
        <strain evidence="3 4">US6-1</strain>
    </source>
</reference>
<dbReference type="SUPFAM" id="SSF50129">
    <property type="entry name" value="GroES-like"/>
    <property type="match status" value="1"/>
</dbReference>
<name>G6EAU3_9SPHN</name>
<dbReference type="GO" id="GO:0016628">
    <property type="term" value="F:oxidoreductase activity, acting on the CH-CH group of donors, NAD or NADP as acceptor"/>
    <property type="evidence" value="ECO:0007669"/>
    <property type="project" value="InterPro"/>
</dbReference>
<dbReference type="PANTHER" id="PTHR43205">
    <property type="entry name" value="PROSTAGLANDIN REDUCTASE"/>
    <property type="match status" value="1"/>
</dbReference>
<dbReference type="Proteomes" id="UP000004030">
    <property type="component" value="Unassembled WGS sequence"/>
</dbReference>
<dbReference type="InterPro" id="IPR041694">
    <property type="entry name" value="ADH_N_2"/>
</dbReference>
<dbReference type="InterPro" id="IPR020843">
    <property type="entry name" value="ER"/>
</dbReference>
<dbReference type="PANTHER" id="PTHR43205:SF42">
    <property type="entry name" value="ALCOHOL DEHYDROGENASE, ZINC-CONTAINING (AFU_ORTHOLOGUE AFUA_7G04530)"/>
    <property type="match status" value="1"/>
</dbReference>
<dbReference type="InterPro" id="IPR013149">
    <property type="entry name" value="ADH-like_C"/>
</dbReference>
<accession>G6EAU3</accession>
<comment type="caution">
    <text evidence="3">The sequence shown here is derived from an EMBL/GenBank/DDBJ whole genome shotgun (WGS) entry which is preliminary data.</text>
</comment>
<gene>
    <name evidence="3" type="ORF">NSU_1491</name>
</gene>
<dbReference type="CDD" id="cd05288">
    <property type="entry name" value="PGDH"/>
    <property type="match status" value="1"/>
</dbReference>
<dbReference type="InterPro" id="IPR011032">
    <property type="entry name" value="GroES-like_sf"/>
</dbReference>
<dbReference type="PATRIC" id="fig|1088721.3.peg.1472"/>
<evidence type="ECO:0000313" key="4">
    <source>
        <dbReference type="Proteomes" id="UP000004030"/>
    </source>
</evidence>
<dbReference type="InterPro" id="IPR036291">
    <property type="entry name" value="NAD(P)-bd_dom_sf"/>
</dbReference>
<dbReference type="SUPFAM" id="SSF51735">
    <property type="entry name" value="NAD(P)-binding Rossmann-fold domains"/>
    <property type="match status" value="1"/>
</dbReference>
<keyword evidence="4" id="KW-1185">Reference proteome</keyword>
<keyword evidence="1" id="KW-0560">Oxidoreductase</keyword>
<dbReference type="Pfam" id="PF00107">
    <property type="entry name" value="ADH_zinc_N"/>
    <property type="match status" value="1"/>
</dbReference>
<dbReference type="STRING" id="1088721.JI59_12710"/>
<dbReference type="AlphaFoldDB" id="G6EAU3"/>
<organism evidence="3 4">
    <name type="scientific">Novosphingobium pentaromativorans US6-1</name>
    <dbReference type="NCBI Taxonomy" id="1088721"/>
    <lineage>
        <taxon>Bacteria</taxon>
        <taxon>Pseudomonadati</taxon>
        <taxon>Pseudomonadota</taxon>
        <taxon>Alphaproteobacteria</taxon>
        <taxon>Sphingomonadales</taxon>
        <taxon>Sphingomonadaceae</taxon>
        <taxon>Novosphingobium</taxon>
    </lineage>
</organism>
<protein>
    <recommendedName>
        <fullName evidence="2">Enoyl reductase (ER) domain-containing protein</fullName>
    </recommendedName>
</protein>
<proteinExistence type="predicted"/>
<dbReference type="FunFam" id="3.40.50.720:FF:000121">
    <property type="entry name" value="Prostaglandin reductase 2"/>
    <property type="match status" value="1"/>
</dbReference>
<evidence type="ECO:0000259" key="2">
    <source>
        <dbReference type="SMART" id="SM00829"/>
    </source>
</evidence>